<comment type="caution">
    <text evidence="1">The sequence shown here is derived from an EMBL/GenBank/DDBJ whole genome shotgun (WGS) entry which is preliminary data.</text>
</comment>
<evidence type="ECO:0000313" key="2">
    <source>
        <dbReference type="Proteomes" id="UP000601435"/>
    </source>
</evidence>
<organism evidence="1 2">
    <name type="scientific">Symbiodinium necroappetens</name>
    <dbReference type="NCBI Taxonomy" id="1628268"/>
    <lineage>
        <taxon>Eukaryota</taxon>
        <taxon>Sar</taxon>
        <taxon>Alveolata</taxon>
        <taxon>Dinophyceae</taxon>
        <taxon>Suessiales</taxon>
        <taxon>Symbiodiniaceae</taxon>
        <taxon>Symbiodinium</taxon>
    </lineage>
</organism>
<dbReference type="EMBL" id="CAJNJA010057149">
    <property type="protein sequence ID" value="CAE7861126.1"/>
    <property type="molecule type" value="Genomic_DNA"/>
</dbReference>
<keyword evidence="2" id="KW-1185">Reference proteome</keyword>
<dbReference type="InterPro" id="IPR011042">
    <property type="entry name" value="6-blade_b-propeller_TolB-like"/>
</dbReference>
<dbReference type="Proteomes" id="UP000601435">
    <property type="component" value="Unassembled WGS sequence"/>
</dbReference>
<feature type="non-terminal residue" evidence="1">
    <location>
        <position position="1"/>
    </location>
</feature>
<feature type="non-terminal residue" evidence="1">
    <location>
        <position position="102"/>
    </location>
</feature>
<protein>
    <submittedName>
        <fullName evidence="1">Uncharacterized protein</fullName>
    </submittedName>
</protein>
<dbReference type="OrthoDB" id="10050580at2759"/>
<proteinExistence type="predicted"/>
<evidence type="ECO:0000313" key="1">
    <source>
        <dbReference type="EMBL" id="CAE7861126.1"/>
    </source>
</evidence>
<name>A0A813ADQ8_9DINO</name>
<dbReference type="SUPFAM" id="SSF63825">
    <property type="entry name" value="YWTD domain"/>
    <property type="match status" value="1"/>
</dbReference>
<dbReference type="AlphaFoldDB" id="A0A813ADQ8"/>
<dbReference type="Gene3D" id="2.120.10.30">
    <property type="entry name" value="TolB, C-terminal domain"/>
    <property type="match status" value="1"/>
</dbReference>
<accession>A0A813ADQ8</accession>
<gene>
    <name evidence="1" type="ORF">SNEC2469_LOCUS27277</name>
</gene>
<sequence length="102" mass="11158">SLFFGGHGSSLEQLNDPSSITFYRGYAYIVDRGNHRVLEVKPGDTGGYIFFGGRGVGSSLHQLNRPRSIAFLESNAYIFDEGNRRVLVVRPLGLQAVQILGG</sequence>
<reference evidence="1" key="1">
    <citation type="submission" date="2021-02" db="EMBL/GenBank/DDBJ databases">
        <authorList>
            <person name="Dougan E. K."/>
            <person name="Rhodes N."/>
            <person name="Thang M."/>
            <person name="Chan C."/>
        </authorList>
    </citation>
    <scope>NUCLEOTIDE SEQUENCE</scope>
</reference>